<accession>A0AAN7Y3S1</accession>
<evidence type="ECO:0000313" key="1">
    <source>
        <dbReference type="EMBL" id="KAK5081210.1"/>
    </source>
</evidence>
<protein>
    <submittedName>
        <fullName evidence="1">Uncharacterized protein</fullName>
    </submittedName>
</protein>
<sequence>MHSCRYFDLGCLITAGAAFQFLAQTLRSWLPLFAVTFFVQSFGMVKGQSLDTPPELASDRLDLLAVEESVQASSEKLTVQANTTLSLVVESIFALSVSFQFPLARPREEQSLDIPTVLREKNVCVNSAHQIAHHSTAFTWRSNNDEEVEHDENKPTRPIVTGVKGEAAAFQAFAMCYLNANRKGRDGVTIATGSHQKWLDNQRQRGSKVELIDICMAALKFFGDRAADLHGLLFRTLQQAVLPS</sequence>
<gene>
    <name evidence="1" type="ORF">LTR05_008004</name>
</gene>
<reference evidence="1 2" key="1">
    <citation type="submission" date="2023-08" db="EMBL/GenBank/DDBJ databases">
        <title>Black Yeasts Isolated from many extreme environments.</title>
        <authorList>
            <person name="Coleine C."/>
            <person name="Stajich J.E."/>
            <person name="Selbmann L."/>
        </authorList>
    </citation>
    <scope>NUCLEOTIDE SEQUENCE [LARGE SCALE GENOMIC DNA]</scope>
    <source>
        <strain evidence="1 2">CCFEE 5910</strain>
    </source>
</reference>
<proteinExistence type="predicted"/>
<dbReference type="Proteomes" id="UP001309876">
    <property type="component" value="Unassembled WGS sequence"/>
</dbReference>
<keyword evidence="2" id="KW-1185">Reference proteome</keyword>
<dbReference type="AlphaFoldDB" id="A0AAN7Y3S1"/>
<dbReference type="EMBL" id="JAVRRJ010000010">
    <property type="protein sequence ID" value="KAK5081210.1"/>
    <property type="molecule type" value="Genomic_DNA"/>
</dbReference>
<organism evidence="1 2">
    <name type="scientific">Lithohypha guttulata</name>
    <dbReference type="NCBI Taxonomy" id="1690604"/>
    <lineage>
        <taxon>Eukaryota</taxon>
        <taxon>Fungi</taxon>
        <taxon>Dikarya</taxon>
        <taxon>Ascomycota</taxon>
        <taxon>Pezizomycotina</taxon>
        <taxon>Eurotiomycetes</taxon>
        <taxon>Chaetothyriomycetidae</taxon>
        <taxon>Chaetothyriales</taxon>
        <taxon>Trichomeriaceae</taxon>
        <taxon>Lithohypha</taxon>
    </lineage>
</organism>
<name>A0AAN7Y3S1_9EURO</name>
<evidence type="ECO:0000313" key="2">
    <source>
        <dbReference type="Proteomes" id="UP001309876"/>
    </source>
</evidence>
<comment type="caution">
    <text evidence="1">The sequence shown here is derived from an EMBL/GenBank/DDBJ whole genome shotgun (WGS) entry which is preliminary data.</text>
</comment>